<organism evidence="11 12">
    <name type="scientific">Magnusiomyces paraingens</name>
    <dbReference type="NCBI Taxonomy" id="2606893"/>
    <lineage>
        <taxon>Eukaryota</taxon>
        <taxon>Fungi</taxon>
        <taxon>Dikarya</taxon>
        <taxon>Ascomycota</taxon>
        <taxon>Saccharomycotina</taxon>
        <taxon>Dipodascomycetes</taxon>
        <taxon>Dipodascales</taxon>
        <taxon>Dipodascaceae</taxon>
        <taxon>Magnusiomyces</taxon>
    </lineage>
</organism>
<dbReference type="Pfam" id="PF09801">
    <property type="entry name" value="SYS1"/>
    <property type="match status" value="1"/>
</dbReference>
<evidence type="ECO:0000256" key="10">
    <source>
        <dbReference type="SAM" id="Phobius"/>
    </source>
</evidence>
<reference evidence="11 12" key="1">
    <citation type="submission" date="2019-09" db="EMBL/GenBank/DDBJ databases">
        <authorList>
            <person name="Brejova B."/>
        </authorList>
    </citation>
    <scope>NUCLEOTIDE SEQUENCE [LARGE SCALE GENOMIC DNA]</scope>
</reference>
<feature type="transmembrane region" description="Helical" evidence="10">
    <location>
        <begin position="98"/>
        <end position="120"/>
    </location>
</feature>
<dbReference type="GO" id="GO:0005802">
    <property type="term" value="C:trans-Golgi network"/>
    <property type="evidence" value="ECO:0007669"/>
    <property type="project" value="TreeGrafter"/>
</dbReference>
<keyword evidence="8 10" id="KW-0472">Membrane</keyword>
<keyword evidence="4 10" id="KW-0812">Transmembrane</keyword>
<evidence type="ECO:0000256" key="3">
    <source>
        <dbReference type="ARBA" id="ARBA00022448"/>
    </source>
</evidence>
<comment type="similarity">
    <text evidence="2">Belongs to the SYS1 family.</text>
</comment>
<protein>
    <recommendedName>
        <fullName evidence="13">Protein SYS1</fullName>
    </recommendedName>
</protein>
<keyword evidence="12" id="KW-1185">Reference proteome</keyword>
<dbReference type="GeneID" id="43580183"/>
<evidence type="ECO:0000256" key="6">
    <source>
        <dbReference type="ARBA" id="ARBA00022989"/>
    </source>
</evidence>
<keyword evidence="6 10" id="KW-1133">Transmembrane helix</keyword>
<dbReference type="EMBL" id="CABVLU010000001">
    <property type="protein sequence ID" value="VVT46734.1"/>
    <property type="molecule type" value="Genomic_DNA"/>
</dbReference>
<name>A0A5E8B5C1_9ASCO</name>
<evidence type="ECO:0000256" key="8">
    <source>
        <dbReference type="ARBA" id="ARBA00023136"/>
    </source>
</evidence>
<dbReference type="PANTHER" id="PTHR12952:SF0">
    <property type="entry name" value="PROTEIN SYS1 HOMOLOG"/>
    <property type="match status" value="1"/>
</dbReference>
<evidence type="ECO:0000256" key="2">
    <source>
        <dbReference type="ARBA" id="ARBA00008160"/>
    </source>
</evidence>
<feature type="region of interest" description="Disordered" evidence="9">
    <location>
        <begin position="193"/>
        <end position="217"/>
    </location>
</feature>
<feature type="region of interest" description="Disordered" evidence="9">
    <location>
        <begin position="237"/>
        <end position="297"/>
    </location>
</feature>
<comment type="subcellular location">
    <subcellularLocation>
        <location evidence="1">Golgi apparatus membrane</location>
        <topology evidence="1">Multi-pass membrane protein</topology>
    </subcellularLocation>
</comment>
<dbReference type="GO" id="GO:0006895">
    <property type="term" value="P:Golgi to endosome transport"/>
    <property type="evidence" value="ECO:0007669"/>
    <property type="project" value="TreeGrafter"/>
</dbReference>
<evidence type="ECO:0000313" key="12">
    <source>
        <dbReference type="Proteomes" id="UP000398389"/>
    </source>
</evidence>
<dbReference type="RefSeq" id="XP_031851974.1">
    <property type="nucleotide sequence ID" value="XM_031996083.1"/>
</dbReference>
<evidence type="ECO:0000256" key="5">
    <source>
        <dbReference type="ARBA" id="ARBA00022927"/>
    </source>
</evidence>
<dbReference type="AlphaFoldDB" id="A0A5E8B5C1"/>
<keyword evidence="3" id="KW-0813">Transport</keyword>
<dbReference type="GO" id="GO:0034067">
    <property type="term" value="P:protein localization to Golgi apparatus"/>
    <property type="evidence" value="ECO:0007669"/>
    <property type="project" value="TreeGrafter"/>
</dbReference>
<feature type="transmembrane region" description="Helical" evidence="10">
    <location>
        <begin position="60"/>
        <end position="78"/>
    </location>
</feature>
<evidence type="ECO:0000256" key="7">
    <source>
        <dbReference type="ARBA" id="ARBA00023034"/>
    </source>
</evidence>
<dbReference type="PANTHER" id="PTHR12952">
    <property type="entry name" value="SYS1"/>
    <property type="match status" value="1"/>
</dbReference>
<gene>
    <name evidence="11" type="ORF">SAPINGB_P001360</name>
</gene>
<dbReference type="InterPro" id="IPR019185">
    <property type="entry name" value="Integral_membrane_SYS1-rel"/>
</dbReference>
<feature type="transmembrane region" description="Helical" evidence="10">
    <location>
        <begin position="127"/>
        <end position="148"/>
    </location>
</feature>
<dbReference type="Proteomes" id="UP000398389">
    <property type="component" value="Unassembled WGS sequence"/>
</dbReference>
<evidence type="ECO:0000256" key="1">
    <source>
        <dbReference type="ARBA" id="ARBA00004653"/>
    </source>
</evidence>
<dbReference type="OrthoDB" id="542931at2759"/>
<dbReference type="GO" id="GO:0043001">
    <property type="term" value="P:Golgi to plasma membrane protein transport"/>
    <property type="evidence" value="ECO:0007669"/>
    <property type="project" value="TreeGrafter"/>
</dbReference>
<sequence length="297" mass="33189">MRLLSQLSGLAHMIKPESNSHGREESSTAATSRSLSSYYYSSDSYLAPRHIFWQIVTLQLIYYGIGLLLILFTCMVAGRPPFSLKLVFSWSPVRHDTTVGWTLVMLWLLDTIFSVIALTVVVGRSKLALDFTLTLHGINLVVCWIVEGSFPTSGLWWGLQFTSIILMVSLGTWSSQWRELRNTFFSNVGLDTGGSRPRAVDEESFIPPASSHPQHHATNPAETALLEQYNEYELTDLEPSRMSTSSVRSVSREPAKRKKSTEKHENEGEEETSGETMITGSAISHEDDNGDLSNLLK</sequence>
<dbReference type="GO" id="GO:0005829">
    <property type="term" value="C:cytosol"/>
    <property type="evidence" value="ECO:0007669"/>
    <property type="project" value="GOC"/>
</dbReference>
<keyword evidence="5" id="KW-0653">Protein transport</keyword>
<evidence type="ECO:0000313" key="11">
    <source>
        <dbReference type="EMBL" id="VVT46734.1"/>
    </source>
</evidence>
<proteinExistence type="inferred from homology"/>
<accession>A0A5E8B5C1</accession>
<evidence type="ECO:0000256" key="9">
    <source>
        <dbReference type="SAM" id="MobiDB-lite"/>
    </source>
</evidence>
<evidence type="ECO:0000256" key="4">
    <source>
        <dbReference type="ARBA" id="ARBA00022692"/>
    </source>
</evidence>
<keyword evidence="7" id="KW-0333">Golgi apparatus</keyword>
<dbReference type="GO" id="GO:0000139">
    <property type="term" value="C:Golgi membrane"/>
    <property type="evidence" value="ECO:0007669"/>
    <property type="project" value="UniProtKB-SubCell"/>
</dbReference>
<evidence type="ECO:0008006" key="13">
    <source>
        <dbReference type="Google" id="ProtNLM"/>
    </source>
</evidence>
<feature type="compositionally biased region" description="Low complexity" evidence="9">
    <location>
        <begin position="240"/>
        <end position="249"/>
    </location>
</feature>